<evidence type="ECO:0000259" key="8">
    <source>
        <dbReference type="Pfam" id="PF01182"/>
    </source>
</evidence>
<dbReference type="InterPro" id="IPR037171">
    <property type="entry name" value="NagB/RpiA_transferase-like"/>
</dbReference>
<evidence type="ECO:0000256" key="1">
    <source>
        <dbReference type="ARBA" id="ARBA00000832"/>
    </source>
</evidence>
<dbReference type="Proteomes" id="UP000275394">
    <property type="component" value="Unassembled WGS sequence"/>
</dbReference>
<dbReference type="NCBIfam" id="TIGR01198">
    <property type="entry name" value="pgl"/>
    <property type="match status" value="1"/>
</dbReference>
<dbReference type="AlphaFoldDB" id="A0A3N2DP34"/>
<evidence type="ECO:0000256" key="3">
    <source>
        <dbReference type="ARBA" id="ARBA00004961"/>
    </source>
</evidence>
<reference evidence="9 10" key="1">
    <citation type="submission" date="2018-11" db="EMBL/GenBank/DDBJ databases">
        <title>Genomic Encyclopedia of Type Strains, Phase IV (KMG-IV): sequencing the most valuable type-strain genomes for metagenomic binning, comparative biology and taxonomic classification.</title>
        <authorList>
            <person name="Goeker M."/>
        </authorList>
    </citation>
    <scope>NUCLEOTIDE SEQUENCE [LARGE SCALE GENOMIC DNA]</scope>
    <source>
        <strain evidence="9 10">DSM 100316</strain>
    </source>
</reference>
<dbReference type="InterPro" id="IPR006148">
    <property type="entry name" value="Glc/Gal-6P_isomerase"/>
</dbReference>
<protein>
    <recommendedName>
        <fullName evidence="6 7">6-phosphogluconolactonase</fullName>
        <shortName evidence="7">6PGL</shortName>
        <ecNumber evidence="5 7">3.1.1.31</ecNumber>
    </recommendedName>
</protein>
<dbReference type="PANTHER" id="PTHR11054">
    <property type="entry name" value="6-PHOSPHOGLUCONOLACTONASE"/>
    <property type="match status" value="1"/>
</dbReference>
<dbReference type="InterPro" id="IPR039104">
    <property type="entry name" value="6PGL"/>
</dbReference>
<dbReference type="OrthoDB" id="9810967at2"/>
<comment type="similarity">
    <text evidence="4 7">Belongs to the glucosamine/galactosamine-6-phosphate isomerase family. 6-phosphogluconolactonase subfamily.</text>
</comment>
<gene>
    <name evidence="7" type="primary">pgl</name>
    <name evidence="9" type="ORF">EDC56_1860</name>
</gene>
<comment type="caution">
    <text evidence="9">The sequence shown here is derived from an EMBL/GenBank/DDBJ whole genome shotgun (WGS) entry which is preliminary data.</text>
</comment>
<comment type="catalytic activity">
    <reaction evidence="1 7">
        <text>6-phospho-D-glucono-1,5-lactone + H2O = 6-phospho-D-gluconate + H(+)</text>
        <dbReference type="Rhea" id="RHEA:12556"/>
        <dbReference type="ChEBI" id="CHEBI:15377"/>
        <dbReference type="ChEBI" id="CHEBI:15378"/>
        <dbReference type="ChEBI" id="CHEBI:57955"/>
        <dbReference type="ChEBI" id="CHEBI:58759"/>
        <dbReference type="EC" id="3.1.1.31"/>
    </reaction>
</comment>
<dbReference type="PANTHER" id="PTHR11054:SF0">
    <property type="entry name" value="6-PHOSPHOGLUCONOLACTONASE"/>
    <property type="match status" value="1"/>
</dbReference>
<evidence type="ECO:0000256" key="7">
    <source>
        <dbReference type="RuleBase" id="RU365095"/>
    </source>
</evidence>
<dbReference type="Pfam" id="PF01182">
    <property type="entry name" value="Glucosamine_iso"/>
    <property type="match status" value="1"/>
</dbReference>
<proteinExistence type="inferred from homology"/>
<dbReference type="RefSeq" id="WP_123712212.1">
    <property type="nucleotide sequence ID" value="NZ_RKHR01000004.1"/>
</dbReference>
<dbReference type="UniPathway" id="UPA00115">
    <property type="reaction ID" value="UER00409"/>
</dbReference>
<dbReference type="EC" id="3.1.1.31" evidence="5 7"/>
<sequence>MLHEHFYASRAQLFDALSRHCLKAISQNMESDRALVFLSGGSTPKPLYQILANSPLNFSAIDWLMVDERWVDYQHEASNQRFIDDCFSSASGFALRGMKNSQPNPSAGLRELEASYQAVKSRSDICILGMGPDGHTASLFPQAAGLKQALADDCEQRVCAIEARPSAVTGSHVQRATLSINAIIDSNNLILLITGEEKLAVYQAAKSAADSIETPVAAVLQQQHTDVHVYWSP</sequence>
<dbReference type="SUPFAM" id="SSF100950">
    <property type="entry name" value="NagB/RpiA/CoA transferase-like"/>
    <property type="match status" value="1"/>
</dbReference>
<comment type="function">
    <text evidence="2 7">Hydrolysis of 6-phosphogluconolactone to 6-phosphogluconate.</text>
</comment>
<evidence type="ECO:0000256" key="6">
    <source>
        <dbReference type="ARBA" id="ARBA00020337"/>
    </source>
</evidence>
<organism evidence="9 10">
    <name type="scientific">Sinobacterium caligoides</name>
    <dbReference type="NCBI Taxonomy" id="933926"/>
    <lineage>
        <taxon>Bacteria</taxon>
        <taxon>Pseudomonadati</taxon>
        <taxon>Pseudomonadota</taxon>
        <taxon>Gammaproteobacteria</taxon>
        <taxon>Cellvibrionales</taxon>
        <taxon>Spongiibacteraceae</taxon>
        <taxon>Sinobacterium</taxon>
    </lineage>
</organism>
<feature type="domain" description="Glucosamine/galactosamine-6-phosphate isomerase" evidence="8">
    <location>
        <begin position="9"/>
        <end position="225"/>
    </location>
</feature>
<comment type="pathway">
    <text evidence="3 7">Carbohydrate degradation; pentose phosphate pathway; D-ribulose 5-phosphate from D-glucose 6-phosphate (oxidative stage): step 2/3.</text>
</comment>
<keyword evidence="10" id="KW-1185">Reference proteome</keyword>
<evidence type="ECO:0000313" key="10">
    <source>
        <dbReference type="Proteomes" id="UP000275394"/>
    </source>
</evidence>
<dbReference type="GO" id="GO:0006098">
    <property type="term" value="P:pentose-phosphate shunt"/>
    <property type="evidence" value="ECO:0007669"/>
    <property type="project" value="UniProtKB-UniPathway"/>
</dbReference>
<dbReference type="EMBL" id="RKHR01000004">
    <property type="protein sequence ID" value="ROS01419.1"/>
    <property type="molecule type" value="Genomic_DNA"/>
</dbReference>
<evidence type="ECO:0000313" key="9">
    <source>
        <dbReference type="EMBL" id="ROS01419.1"/>
    </source>
</evidence>
<accession>A0A3N2DP34</accession>
<evidence type="ECO:0000256" key="5">
    <source>
        <dbReference type="ARBA" id="ARBA00013198"/>
    </source>
</evidence>
<dbReference type="GO" id="GO:0017057">
    <property type="term" value="F:6-phosphogluconolactonase activity"/>
    <property type="evidence" value="ECO:0007669"/>
    <property type="project" value="UniProtKB-UniRule"/>
</dbReference>
<dbReference type="Gene3D" id="3.40.50.1360">
    <property type="match status" value="1"/>
</dbReference>
<evidence type="ECO:0000256" key="4">
    <source>
        <dbReference type="ARBA" id="ARBA00010662"/>
    </source>
</evidence>
<dbReference type="InterPro" id="IPR005900">
    <property type="entry name" value="6-phosphogluconolactonase_DevB"/>
</dbReference>
<name>A0A3N2DP34_9GAMM</name>
<keyword evidence="7" id="KW-0378">Hydrolase</keyword>
<evidence type="ECO:0000256" key="2">
    <source>
        <dbReference type="ARBA" id="ARBA00002681"/>
    </source>
</evidence>
<dbReference type="GO" id="GO:0005975">
    <property type="term" value="P:carbohydrate metabolic process"/>
    <property type="evidence" value="ECO:0007669"/>
    <property type="project" value="UniProtKB-UniRule"/>
</dbReference>